<dbReference type="EMBL" id="CAJEWN010000378">
    <property type="protein sequence ID" value="CAD2180717.1"/>
    <property type="molecule type" value="Genomic_DNA"/>
</dbReference>
<protein>
    <submittedName>
        <fullName evidence="1">Uncharacterized protein</fullName>
    </submittedName>
</protein>
<organism evidence="1 2">
    <name type="scientific">Meloidogyne enterolobii</name>
    <name type="common">Root-knot nematode worm</name>
    <name type="synonym">Meloidogyne mayaguensis</name>
    <dbReference type="NCBI Taxonomy" id="390850"/>
    <lineage>
        <taxon>Eukaryota</taxon>
        <taxon>Metazoa</taxon>
        <taxon>Ecdysozoa</taxon>
        <taxon>Nematoda</taxon>
        <taxon>Chromadorea</taxon>
        <taxon>Rhabditida</taxon>
        <taxon>Tylenchina</taxon>
        <taxon>Tylenchomorpha</taxon>
        <taxon>Tylenchoidea</taxon>
        <taxon>Meloidogynidae</taxon>
        <taxon>Meloidogyninae</taxon>
        <taxon>Meloidogyne</taxon>
    </lineage>
</organism>
<comment type="caution">
    <text evidence="1">The sequence shown here is derived from an EMBL/GenBank/DDBJ whole genome shotgun (WGS) entry which is preliminary data.</text>
</comment>
<name>A0A6V7W0K7_MELEN</name>
<proteinExistence type="predicted"/>
<accession>A0A6V7W0K7</accession>
<evidence type="ECO:0000313" key="1">
    <source>
        <dbReference type="EMBL" id="CAD2180717.1"/>
    </source>
</evidence>
<reference evidence="1 2" key="1">
    <citation type="submission" date="2020-08" db="EMBL/GenBank/DDBJ databases">
        <authorList>
            <person name="Koutsovoulos G."/>
            <person name="Danchin GJ E."/>
        </authorList>
    </citation>
    <scope>NUCLEOTIDE SEQUENCE [LARGE SCALE GENOMIC DNA]</scope>
</reference>
<dbReference type="Proteomes" id="UP000580250">
    <property type="component" value="Unassembled WGS sequence"/>
</dbReference>
<gene>
    <name evidence="1" type="ORF">MENT_LOCUS32813</name>
</gene>
<evidence type="ECO:0000313" key="2">
    <source>
        <dbReference type="Proteomes" id="UP000580250"/>
    </source>
</evidence>
<dbReference type="AlphaFoldDB" id="A0A6V7W0K7"/>
<sequence length="52" mass="6296">MRSLPTFHQQKHEIQYITEVEQREHNVLLNTQSDKTQQDCKQLTVDEHNFTK</sequence>